<reference evidence="2 3" key="1">
    <citation type="journal article" date="2021" name="BMC Genomics">
        <title>Datura genome reveals duplications of psychoactive alkaloid biosynthetic genes and high mutation rate following tissue culture.</title>
        <authorList>
            <person name="Rajewski A."/>
            <person name="Carter-House D."/>
            <person name="Stajich J."/>
            <person name="Litt A."/>
        </authorList>
    </citation>
    <scope>NUCLEOTIDE SEQUENCE [LARGE SCALE GENOMIC DNA]</scope>
    <source>
        <strain evidence="2">AR-01</strain>
    </source>
</reference>
<keyword evidence="3" id="KW-1185">Reference proteome</keyword>
<dbReference type="Proteomes" id="UP000823775">
    <property type="component" value="Unassembled WGS sequence"/>
</dbReference>
<sequence length="93" mass="10573">RPTAVFPKEISSVNSVEDQISKHCSPTFVADDLLSKHQLPLAPDNTHPSSNPITSSDTMLNHKLKYHSASIAEQVTEKRKENRDRTDIWKNEY</sequence>
<dbReference type="EMBL" id="JACEIK010000404">
    <property type="protein sequence ID" value="MCD7456469.1"/>
    <property type="molecule type" value="Genomic_DNA"/>
</dbReference>
<feature type="non-terminal residue" evidence="2">
    <location>
        <position position="1"/>
    </location>
</feature>
<evidence type="ECO:0000313" key="2">
    <source>
        <dbReference type="EMBL" id="MCD7456469.1"/>
    </source>
</evidence>
<protein>
    <submittedName>
        <fullName evidence="2">Uncharacterized protein</fullName>
    </submittedName>
</protein>
<evidence type="ECO:0000313" key="3">
    <source>
        <dbReference type="Proteomes" id="UP000823775"/>
    </source>
</evidence>
<accession>A0ABS8SCF9</accession>
<feature type="region of interest" description="Disordered" evidence="1">
    <location>
        <begin position="69"/>
        <end position="93"/>
    </location>
</feature>
<proteinExistence type="predicted"/>
<feature type="compositionally biased region" description="Basic and acidic residues" evidence="1">
    <location>
        <begin position="75"/>
        <end position="93"/>
    </location>
</feature>
<gene>
    <name evidence="2" type="ORF">HAX54_031865</name>
</gene>
<evidence type="ECO:0000256" key="1">
    <source>
        <dbReference type="SAM" id="MobiDB-lite"/>
    </source>
</evidence>
<organism evidence="2 3">
    <name type="scientific">Datura stramonium</name>
    <name type="common">Jimsonweed</name>
    <name type="synonym">Common thornapple</name>
    <dbReference type="NCBI Taxonomy" id="4076"/>
    <lineage>
        <taxon>Eukaryota</taxon>
        <taxon>Viridiplantae</taxon>
        <taxon>Streptophyta</taxon>
        <taxon>Embryophyta</taxon>
        <taxon>Tracheophyta</taxon>
        <taxon>Spermatophyta</taxon>
        <taxon>Magnoliopsida</taxon>
        <taxon>eudicotyledons</taxon>
        <taxon>Gunneridae</taxon>
        <taxon>Pentapetalae</taxon>
        <taxon>asterids</taxon>
        <taxon>lamiids</taxon>
        <taxon>Solanales</taxon>
        <taxon>Solanaceae</taxon>
        <taxon>Solanoideae</taxon>
        <taxon>Datureae</taxon>
        <taxon>Datura</taxon>
    </lineage>
</organism>
<comment type="caution">
    <text evidence="2">The sequence shown here is derived from an EMBL/GenBank/DDBJ whole genome shotgun (WGS) entry which is preliminary data.</text>
</comment>
<name>A0ABS8SCF9_DATST</name>